<name>A0ABV0Q7E3_9TELE</name>
<reference evidence="2 3" key="1">
    <citation type="submission" date="2021-06" db="EMBL/GenBank/DDBJ databases">
        <authorList>
            <person name="Palmer J.M."/>
        </authorList>
    </citation>
    <scope>NUCLEOTIDE SEQUENCE [LARGE SCALE GENOMIC DNA]</scope>
    <source>
        <strain evidence="2 3">XC_2019</strain>
        <tissue evidence="2">Muscle</tissue>
    </source>
</reference>
<accession>A0ABV0Q7E3</accession>
<dbReference type="Proteomes" id="UP001434883">
    <property type="component" value="Unassembled WGS sequence"/>
</dbReference>
<evidence type="ECO:0000256" key="1">
    <source>
        <dbReference type="SAM" id="MobiDB-lite"/>
    </source>
</evidence>
<sequence length="160" mass="17216">MTAVEGEIRRTKRQNLINSQEREETAGTQSSVLRVRFRFFLVLFFTCAAERLMVSCIRIAAGCATMARAGFSSRPGQHRCRSSPPLRDPTPPSGDSRRKRVVGPGSPVQPGANAHAIRPPVKPPTSSSSLHQFPLFGDSRTSGHKPPGLCICAFGTSGGV</sequence>
<organism evidence="2 3">
    <name type="scientific">Xenoophorus captivus</name>
    <dbReference type="NCBI Taxonomy" id="1517983"/>
    <lineage>
        <taxon>Eukaryota</taxon>
        <taxon>Metazoa</taxon>
        <taxon>Chordata</taxon>
        <taxon>Craniata</taxon>
        <taxon>Vertebrata</taxon>
        <taxon>Euteleostomi</taxon>
        <taxon>Actinopterygii</taxon>
        <taxon>Neopterygii</taxon>
        <taxon>Teleostei</taxon>
        <taxon>Neoteleostei</taxon>
        <taxon>Acanthomorphata</taxon>
        <taxon>Ovalentaria</taxon>
        <taxon>Atherinomorphae</taxon>
        <taxon>Cyprinodontiformes</taxon>
        <taxon>Goodeidae</taxon>
        <taxon>Xenoophorus</taxon>
    </lineage>
</organism>
<evidence type="ECO:0000313" key="3">
    <source>
        <dbReference type="Proteomes" id="UP001434883"/>
    </source>
</evidence>
<dbReference type="EMBL" id="JAHRIN010001072">
    <property type="protein sequence ID" value="MEQ2191664.1"/>
    <property type="molecule type" value="Genomic_DNA"/>
</dbReference>
<protein>
    <submittedName>
        <fullName evidence="2">Uncharacterized protein</fullName>
    </submittedName>
</protein>
<evidence type="ECO:0000313" key="2">
    <source>
        <dbReference type="EMBL" id="MEQ2191664.1"/>
    </source>
</evidence>
<feature type="region of interest" description="Disordered" evidence="1">
    <location>
        <begin position="70"/>
        <end position="144"/>
    </location>
</feature>
<keyword evidence="3" id="KW-1185">Reference proteome</keyword>
<proteinExistence type="predicted"/>
<comment type="caution">
    <text evidence="2">The sequence shown here is derived from an EMBL/GenBank/DDBJ whole genome shotgun (WGS) entry which is preliminary data.</text>
</comment>
<gene>
    <name evidence="2" type="ORF">XENOCAPTIV_000812</name>
</gene>
<feature type="region of interest" description="Disordered" evidence="1">
    <location>
        <begin position="1"/>
        <end position="28"/>
    </location>
</feature>